<gene>
    <name evidence="1" type="ORF">BKA10_000601</name>
</gene>
<dbReference type="EMBL" id="JACIFH010000001">
    <property type="protein sequence ID" value="MBB4138807.1"/>
    <property type="molecule type" value="Genomic_DNA"/>
</dbReference>
<name>A0AA40SMC9_9MICO</name>
<keyword evidence="2" id="KW-1185">Reference proteome</keyword>
<dbReference type="AlphaFoldDB" id="A0AA40SMC9"/>
<dbReference type="Proteomes" id="UP000549113">
    <property type="component" value="Unassembled WGS sequence"/>
</dbReference>
<dbReference type="RefSeq" id="WP_183498540.1">
    <property type="nucleotide sequence ID" value="NZ_BAABCO010000003.1"/>
</dbReference>
<proteinExistence type="predicted"/>
<reference evidence="1 2" key="1">
    <citation type="submission" date="2020-08" db="EMBL/GenBank/DDBJ databases">
        <title>Sequencing the genomes of 1000 actinobacteria strains.</title>
        <authorList>
            <person name="Klenk H.-P."/>
        </authorList>
    </citation>
    <scope>NUCLEOTIDE SEQUENCE [LARGE SCALE GENOMIC DNA]</scope>
    <source>
        <strain evidence="1 2">DSM 19600</strain>
    </source>
</reference>
<comment type="caution">
    <text evidence="1">The sequence shown here is derived from an EMBL/GenBank/DDBJ whole genome shotgun (WGS) entry which is preliminary data.</text>
</comment>
<organism evidence="1 2">
    <name type="scientific">Microbacterium invictum</name>
    <dbReference type="NCBI Taxonomy" id="515415"/>
    <lineage>
        <taxon>Bacteria</taxon>
        <taxon>Bacillati</taxon>
        <taxon>Actinomycetota</taxon>
        <taxon>Actinomycetes</taxon>
        <taxon>Micrococcales</taxon>
        <taxon>Microbacteriaceae</taxon>
        <taxon>Microbacterium</taxon>
    </lineage>
</organism>
<evidence type="ECO:0000313" key="2">
    <source>
        <dbReference type="Proteomes" id="UP000549113"/>
    </source>
</evidence>
<accession>A0AA40SMC9</accession>
<evidence type="ECO:0000313" key="1">
    <source>
        <dbReference type="EMBL" id="MBB4138807.1"/>
    </source>
</evidence>
<protein>
    <submittedName>
        <fullName evidence="1">Uncharacterized protein</fullName>
    </submittedName>
</protein>
<sequence length="71" mass="7456">MGIFQQRPEEPTEWAGLPSEPWEPVFRVEQLAGAPDAASALIGEDPHLETIAITLVPATGSEVDSAGADGE</sequence>